<evidence type="ECO:0000313" key="2">
    <source>
        <dbReference type="EMBL" id="KFN42546.1"/>
    </source>
</evidence>
<feature type="transmembrane region" description="Helical" evidence="1">
    <location>
        <begin position="126"/>
        <end position="144"/>
    </location>
</feature>
<dbReference type="STRING" id="1121015.GCA_000420545_02637"/>
<name>A0A091AT78_9GAMM</name>
<reference evidence="2 3" key="1">
    <citation type="submission" date="2013-09" db="EMBL/GenBank/DDBJ databases">
        <title>Genome sequencing of Arenimonas oryziterrae.</title>
        <authorList>
            <person name="Chen F."/>
            <person name="Wang G."/>
        </authorList>
    </citation>
    <scope>NUCLEOTIDE SEQUENCE [LARGE SCALE GENOMIC DNA]</scope>
    <source>
        <strain evidence="2 3">YC6267</strain>
    </source>
</reference>
<evidence type="ECO:0000313" key="3">
    <source>
        <dbReference type="Proteomes" id="UP000029385"/>
    </source>
</evidence>
<feature type="transmembrane region" description="Helical" evidence="1">
    <location>
        <begin position="38"/>
        <end position="70"/>
    </location>
</feature>
<dbReference type="PATRIC" id="fig|1121015.4.peg.2065"/>
<evidence type="ECO:0000256" key="1">
    <source>
        <dbReference type="SAM" id="Phobius"/>
    </source>
</evidence>
<feature type="transmembrane region" description="Helical" evidence="1">
    <location>
        <begin position="12"/>
        <end position="32"/>
    </location>
</feature>
<comment type="caution">
    <text evidence="2">The sequence shown here is derived from an EMBL/GenBank/DDBJ whole genome shotgun (WGS) entry which is preliminary data.</text>
</comment>
<keyword evidence="3" id="KW-1185">Reference proteome</keyword>
<keyword evidence="1" id="KW-1133">Transmembrane helix</keyword>
<organism evidence="2 3">
    <name type="scientific">Arenimonas oryziterrae DSM 21050 = YC6267</name>
    <dbReference type="NCBI Taxonomy" id="1121015"/>
    <lineage>
        <taxon>Bacteria</taxon>
        <taxon>Pseudomonadati</taxon>
        <taxon>Pseudomonadota</taxon>
        <taxon>Gammaproteobacteria</taxon>
        <taxon>Lysobacterales</taxon>
        <taxon>Lysobacteraceae</taxon>
        <taxon>Arenimonas</taxon>
    </lineage>
</organism>
<accession>A0A091AT78</accession>
<dbReference type="AlphaFoldDB" id="A0A091AT78"/>
<dbReference type="Proteomes" id="UP000029385">
    <property type="component" value="Unassembled WGS sequence"/>
</dbReference>
<proteinExistence type="predicted"/>
<keyword evidence="1" id="KW-0472">Membrane</keyword>
<dbReference type="EMBL" id="AVCI01000009">
    <property type="protein sequence ID" value="KFN42546.1"/>
    <property type="molecule type" value="Genomic_DNA"/>
</dbReference>
<protein>
    <submittedName>
        <fullName evidence="2">Uncharacterized protein</fullName>
    </submittedName>
</protein>
<gene>
    <name evidence="2" type="ORF">N789_12975</name>
</gene>
<keyword evidence="1" id="KW-0812">Transmembrane</keyword>
<sequence length="147" mass="14692">MSEGLSGKEMIGGLGLFALVVLTGLGLAALVAPGDGRAALASVAALLLSAGLAYGLLSLTAMLFAPFIAAHLAWKIATTSRTPIVDGLSNIVAAAILVTAYTFFATLSGIAVGAFAGLAAMVVGGLAYLIAGFMLSVVITFVILRYT</sequence>
<feature type="transmembrane region" description="Helical" evidence="1">
    <location>
        <begin position="91"/>
        <end position="120"/>
    </location>
</feature>
<dbReference type="RefSeq" id="WP_022970242.1">
    <property type="nucleotide sequence ID" value="NZ_ATVD01000006.1"/>
</dbReference>